<reference evidence="1" key="1">
    <citation type="submission" date="2023-02" db="EMBL/GenBank/DDBJ databases">
        <title>Colletotrichum kahawae CIFC_Que2 genome sequencing and assembly.</title>
        <authorList>
            <person name="Baroncelli R."/>
        </authorList>
    </citation>
    <scope>NUCLEOTIDE SEQUENCE</scope>
    <source>
        <strain evidence="1">CIFC_Que2</strain>
    </source>
</reference>
<comment type="caution">
    <text evidence="1">The sequence shown here is derived from an EMBL/GenBank/DDBJ whole genome shotgun (WGS) entry which is preliminary data.</text>
</comment>
<evidence type="ECO:0000313" key="2">
    <source>
        <dbReference type="Proteomes" id="UP001281614"/>
    </source>
</evidence>
<sequence>MSGRVQKSDSRETRRAQIQRNRKALGALVDHRGYDAMPCSPCFQHNRVCKMDLTNSKRCGECVKRGFSNCDGGDVRHKKFLKERGADLIRRGMQSVDEWETEERALEAQESRVIEDLSLWGAQNESDWPSLGTGFVDLGLPNMGSSEAS</sequence>
<keyword evidence="2" id="KW-1185">Reference proteome</keyword>
<gene>
    <name evidence="1" type="ORF">CKAH01_19163</name>
</gene>
<protein>
    <submittedName>
        <fullName evidence="1">Uncharacterized protein</fullName>
    </submittedName>
</protein>
<dbReference type="Proteomes" id="UP001281614">
    <property type="component" value="Unassembled WGS sequence"/>
</dbReference>
<name>A0AAD9XXI3_COLKA</name>
<dbReference type="AlphaFoldDB" id="A0AAD9XXI3"/>
<proteinExistence type="predicted"/>
<dbReference type="EMBL" id="VYYT01000807">
    <property type="protein sequence ID" value="KAK2729296.1"/>
    <property type="molecule type" value="Genomic_DNA"/>
</dbReference>
<organism evidence="1 2">
    <name type="scientific">Colletotrichum kahawae</name>
    <name type="common">Coffee berry disease fungus</name>
    <dbReference type="NCBI Taxonomy" id="34407"/>
    <lineage>
        <taxon>Eukaryota</taxon>
        <taxon>Fungi</taxon>
        <taxon>Dikarya</taxon>
        <taxon>Ascomycota</taxon>
        <taxon>Pezizomycotina</taxon>
        <taxon>Sordariomycetes</taxon>
        <taxon>Hypocreomycetidae</taxon>
        <taxon>Glomerellales</taxon>
        <taxon>Glomerellaceae</taxon>
        <taxon>Colletotrichum</taxon>
        <taxon>Colletotrichum gloeosporioides species complex</taxon>
    </lineage>
</organism>
<accession>A0AAD9XXI3</accession>
<evidence type="ECO:0000313" key="1">
    <source>
        <dbReference type="EMBL" id="KAK2729296.1"/>
    </source>
</evidence>